<organism evidence="4 5">
    <name type="scientific">Aureibacter tunicatorum</name>
    <dbReference type="NCBI Taxonomy" id="866807"/>
    <lineage>
        <taxon>Bacteria</taxon>
        <taxon>Pseudomonadati</taxon>
        <taxon>Bacteroidota</taxon>
        <taxon>Cytophagia</taxon>
        <taxon>Cytophagales</taxon>
        <taxon>Persicobacteraceae</taxon>
        <taxon>Aureibacter</taxon>
    </lineage>
</organism>
<evidence type="ECO:0000256" key="2">
    <source>
        <dbReference type="SAM" id="Phobius"/>
    </source>
</evidence>
<dbReference type="InterPro" id="IPR023393">
    <property type="entry name" value="START-like_dom_sf"/>
</dbReference>
<dbReference type="RefSeq" id="WP_309938310.1">
    <property type="nucleotide sequence ID" value="NZ_AP025305.1"/>
</dbReference>
<keyword evidence="5" id="KW-1185">Reference proteome</keyword>
<accession>A0AAE3XPB9</accession>
<dbReference type="Proteomes" id="UP001185092">
    <property type="component" value="Unassembled WGS sequence"/>
</dbReference>
<gene>
    <name evidence="4" type="ORF">HNQ88_001841</name>
</gene>
<protein>
    <submittedName>
        <fullName evidence="4">Ribosome-associated toxin RatA of RatAB toxin-antitoxin module</fullName>
    </submittedName>
</protein>
<feature type="transmembrane region" description="Helical" evidence="2">
    <location>
        <begin position="66"/>
        <end position="87"/>
    </location>
</feature>
<name>A0AAE3XPB9_9BACT</name>
<dbReference type="SUPFAM" id="SSF55961">
    <property type="entry name" value="Bet v1-like"/>
    <property type="match status" value="1"/>
</dbReference>
<evidence type="ECO:0000313" key="4">
    <source>
        <dbReference type="EMBL" id="MDR6238804.1"/>
    </source>
</evidence>
<evidence type="ECO:0000256" key="1">
    <source>
        <dbReference type="ARBA" id="ARBA00008918"/>
    </source>
</evidence>
<dbReference type="EMBL" id="JAVDQD010000002">
    <property type="protein sequence ID" value="MDR6238804.1"/>
    <property type="molecule type" value="Genomic_DNA"/>
</dbReference>
<keyword evidence="2" id="KW-1133">Transmembrane helix</keyword>
<feature type="domain" description="Coenzyme Q-binding protein COQ10 START" evidence="3">
    <location>
        <begin position="143"/>
        <end position="266"/>
    </location>
</feature>
<dbReference type="Pfam" id="PF03364">
    <property type="entry name" value="Polyketide_cyc"/>
    <property type="match status" value="1"/>
</dbReference>
<keyword evidence="2" id="KW-0472">Membrane</keyword>
<dbReference type="InterPro" id="IPR005031">
    <property type="entry name" value="COQ10_START"/>
</dbReference>
<reference evidence="4" key="1">
    <citation type="submission" date="2023-07" db="EMBL/GenBank/DDBJ databases">
        <title>Genomic Encyclopedia of Type Strains, Phase IV (KMG-IV): sequencing the most valuable type-strain genomes for metagenomic binning, comparative biology and taxonomic classification.</title>
        <authorList>
            <person name="Goeker M."/>
        </authorList>
    </citation>
    <scope>NUCLEOTIDE SEQUENCE</scope>
    <source>
        <strain evidence="4">DSM 26174</strain>
    </source>
</reference>
<dbReference type="AlphaFoldDB" id="A0AAE3XPB9"/>
<feature type="transmembrane region" description="Helical" evidence="2">
    <location>
        <begin position="40"/>
        <end position="59"/>
    </location>
</feature>
<comment type="caution">
    <text evidence="4">The sequence shown here is derived from an EMBL/GenBank/DDBJ whole genome shotgun (WGS) entry which is preliminary data.</text>
</comment>
<evidence type="ECO:0000259" key="3">
    <source>
        <dbReference type="Pfam" id="PF03364"/>
    </source>
</evidence>
<feature type="transmembrane region" description="Helical" evidence="2">
    <location>
        <begin position="99"/>
        <end position="119"/>
    </location>
</feature>
<dbReference type="Gene3D" id="3.30.530.20">
    <property type="match status" value="1"/>
</dbReference>
<sequence>MNQLQKPLLINALFSGLSGILLTIFNKTFAKIFDTSNTTVFLIIGIALLYFTATIIYEIKRQKPVGILFIIIQDFFWVIGSTVILIFQPFEISKSGNSIIVVVALVVLLMGMGQANALAQSDNKPKEKIKQLSFERTFKGTKENVWNVISDVANYHKVAPNIDDVKILSGHGEGMVRSCSHANDSWTETCTLWKENEEYSFEVNTSTPDYPYPFKYLKGNWKIQEIDSMNIKVIMAFEFEYKRKFQNWLLHPILKGKFSKTADELLDNWQKQIEKM</sequence>
<evidence type="ECO:0000313" key="5">
    <source>
        <dbReference type="Proteomes" id="UP001185092"/>
    </source>
</evidence>
<keyword evidence="2" id="KW-0812">Transmembrane</keyword>
<comment type="similarity">
    <text evidence="1">Belongs to the ribosome association toxin RatA family.</text>
</comment>
<proteinExistence type="inferred from homology"/>